<keyword evidence="2" id="KW-1185">Reference proteome</keyword>
<dbReference type="EMBL" id="ADHJ01000018">
    <property type="protein sequence ID" value="EFU41728.1"/>
    <property type="molecule type" value="Genomic_DNA"/>
</dbReference>
<sequence>MVAEGPIGWSELTRNWMVCINRLFIIMRLNEQVMMHDVDPGTSGQ</sequence>
<dbReference type="Proteomes" id="UP000003094">
    <property type="component" value="Unassembled WGS sequence"/>
</dbReference>
<protein>
    <submittedName>
        <fullName evidence="1">Uncharacterized protein</fullName>
    </submittedName>
</protein>
<evidence type="ECO:0000313" key="2">
    <source>
        <dbReference type="Proteomes" id="UP000003094"/>
    </source>
</evidence>
<gene>
    <name evidence="1" type="ORF">PVOR_12380</name>
</gene>
<comment type="caution">
    <text evidence="1">The sequence shown here is derived from an EMBL/GenBank/DDBJ whole genome shotgun (WGS) entry which is preliminary data.</text>
</comment>
<name>A0A2R9SWH8_9BACL</name>
<dbReference type="AlphaFoldDB" id="A0A2R9SWH8"/>
<organism evidence="1 2">
    <name type="scientific">Paenibacillus vortex V453</name>
    <dbReference type="NCBI Taxonomy" id="715225"/>
    <lineage>
        <taxon>Bacteria</taxon>
        <taxon>Bacillati</taxon>
        <taxon>Bacillota</taxon>
        <taxon>Bacilli</taxon>
        <taxon>Bacillales</taxon>
        <taxon>Paenibacillaceae</taxon>
        <taxon>Paenibacillus</taxon>
    </lineage>
</organism>
<accession>A0A2R9SWH8</accession>
<evidence type="ECO:0000313" key="1">
    <source>
        <dbReference type="EMBL" id="EFU41728.1"/>
    </source>
</evidence>
<dbReference type="KEGG" id="pvo:PVOR_12380"/>
<proteinExistence type="predicted"/>
<reference evidence="1 2" key="1">
    <citation type="journal article" date="2010" name="BMC Genomics">
        <title>Genome sequence of the pattern forming Paenibacillus vortex bacterium reveals potential for thriving in complex environments.</title>
        <authorList>
            <person name="Sirota-Madi A."/>
            <person name="Olender T."/>
            <person name="Helman Y."/>
            <person name="Ingham C."/>
            <person name="Brainis I."/>
            <person name="Roth D."/>
            <person name="Hagi E."/>
            <person name="Brodsky L."/>
            <person name="Leshkowitz D."/>
            <person name="Galatenko V."/>
            <person name="Nikolaev V."/>
            <person name="Mugasimangalam R.C."/>
            <person name="Bransburg-Zabary S."/>
            <person name="Gutnick D.L."/>
            <person name="Lancet D."/>
            <person name="Ben-Jacob E."/>
        </authorList>
    </citation>
    <scope>NUCLEOTIDE SEQUENCE [LARGE SCALE GENOMIC DNA]</scope>
    <source>
        <strain evidence="1 2">V453</strain>
    </source>
</reference>